<dbReference type="InterPro" id="IPR027275">
    <property type="entry name" value="PRC-brl_dom"/>
</dbReference>
<dbReference type="AlphaFoldDB" id="A0A2W1LRU3"/>
<protein>
    <submittedName>
        <fullName evidence="2">Photosystem reaction center subunit H</fullName>
    </submittedName>
</protein>
<dbReference type="OrthoDB" id="1707618at2"/>
<name>A0A2W1LRU3_9BACL</name>
<dbReference type="InterPro" id="IPR011033">
    <property type="entry name" value="PRC_barrel-like_sf"/>
</dbReference>
<evidence type="ECO:0000313" key="3">
    <source>
        <dbReference type="Proteomes" id="UP000249522"/>
    </source>
</evidence>
<dbReference type="Gene3D" id="2.30.30.240">
    <property type="entry name" value="PRC-barrel domain"/>
    <property type="match status" value="2"/>
</dbReference>
<dbReference type="EMBL" id="QKRB01000054">
    <property type="protein sequence ID" value="PZD94167.1"/>
    <property type="molecule type" value="Genomic_DNA"/>
</dbReference>
<reference evidence="2 3" key="1">
    <citation type="submission" date="2018-06" db="EMBL/GenBank/DDBJ databases">
        <title>Paenibacillus imtechensis sp. nov.</title>
        <authorList>
            <person name="Pinnaka A.K."/>
            <person name="Singh H."/>
            <person name="Kaur M."/>
        </authorList>
    </citation>
    <scope>NUCLEOTIDE SEQUENCE [LARGE SCALE GENOMIC DNA]</scope>
    <source>
        <strain evidence="2 3">SMB1</strain>
    </source>
</reference>
<dbReference type="SUPFAM" id="SSF50346">
    <property type="entry name" value="PRC-barrel domain"/>
    <property type="match status" value="1"/>
</dbReference>
<comment type="caution">
    <text evidence="2">The sequence shown here is derived from an EMBL/GenBank/DDBJ whole genome shotgun (WGS) entry which is preliminary data.</text>
</comment>
<keyword evidence="3" id="KW-1185">Reference proteome</keyword>
<sequence>MIKLQNVLRLPVIEIGTGDQIGKVLDLWFDEHWVASGLIIKASRWWLTTYYTAVLWDNVQACGSDAVMIKDGKDVRRLRASEIGRTFQTGMIKLRDMAVITEKGHQLGHVSDVYFRKEMGTPLVGFELSDGFVSDLMEGRKWLKAPADPDEVTLGEDAIIVPARCERDLEAIVASETGK</sequence>
<gene>
    <name evidence="2" type="ORF">DNH61_19655</name>
</gene>
<accession>A0A2W1LRU3</accession>
<organism evidence="2 3">
    <name type="scientific">Paenibacillus sambharensis</name>
    <dbReference type="NCBI Taxonomy" id="1803190"/>
    <lineage>
        <taxon>Bacteria</taxon>
        <taxon>Bacillati</taxon>
        <taxon>Bacillota</taxon>
        <taxon>Bacilli</taxon>
        <taxon>Bacillales</taxon>
        <taxon>Paenibacillaceae</taxon>
        <taxon>Paenibacillus</taxon>
    </lineage>
</organism>
<dbReference type="Pfam" id="PF05239">
    <property type="entry name" value="PRC"/>
    <property type="match status" value="1"/>
</dbReference>
<dbReference type="RefSeq" id="WP_111148529.1">
    <property type="nucleotide sequence ID" value="NZ_QKRB01000054.1"/>
</dbReference>
<evidence type="ECO:0000313" key="2">
    <source>
        <dbReference type="EMBL" id="PZD94167.1"/>
    </source>
</evidence>
<proteinExistence type="predicted"/>
<dbReference type="Proteomes" id="UP000249522">
    <property type="component" value="Unassembled WGS sequence"/>
</dbReference>
<feature type="domain" description="PRC-barrel" evidence="1">
    <location>
        <begin position="94"/>
        <end position="163"/>
    </location>
</feature>
<evidence type="ECO:0000259" key="1">
    <source>
        <dbReference type="Pfam" id="PF05239"/>
    </source>
</evidence>